<dbReference type="GeneID" id="36588120"/>
<dbReference type="RefSeq" id="XP_024738632.1">
    <property type="nucleotide sequence ID" value="XM_024880043.1"/>
</dbReference>
<sequence length="464" mass="51110">MKSILIAIVLPLLSLLSVVSSFEYSPNPKTIVVAIDGTGCDKSYSAKNTIVAKTADFLDTDNSIVKYIPGVGSPWNFFDKIIGGALGLGINQKTLEGIRPIIDNYQYDSRIILTGYSRGGLVAYKVASFLDAVGLPPRGTPNKTLEVLFLEYLKLPNNDDGNTDASVLKGKYGCVEVEIEALALFDLVSTVGLPRTGLLKYFPRWHSKQDTILMRLPNNVRHAYHAMALHEERPPFVNSLLFTDPTNKPQQELNQTWFPGSHADLGTDHHHGAGALNDSPAAWVLAKIEQLGISTNKTAINHRFGQVIRSSSLDFITRNAKRTHKGVMKTMGREPRVPNRFNTTGKTTHESISWTVNLRGSGANEGQDAVPDHYFPDMDLGLPTHEVNFDETVCYDHEMGNGTTIKEMSPSIAIAANPMIDRYWISRTSGQKLPIMSPMAAEARYLSLCLKLQVAGLRCPFLNA</sequence>
<dbReference type="PANTHER" id="PTHR33840">
    <property type="match status" value="1"/>
</dbReference>
<feature type="domain" description="T6SS Phospholipase effector Tle1-like catalytic" evidence="3">
    <location>
        <begin position="29"/>
        <end position="286"/>
    </location>
</feature>
<feature type="region of interest" description="Disordered" evidence="1">
    <location>
        <begin position="327"/>
        <end position="348"/>
    </location>
</feature>
<evidence type="ECO:0000256" key="1">
    <source>
        <dbReference type="SAM" id="MobiDB-lite"/>
    </source>
</evidence>
<reference evidence="4 5" key="1">
    <citation type="submission" date="2016-04" db="EMBL/GenBank/DDBJ databases">
        <title>A degradative enzymes factory behind the ericoid mycorrhizal symbiosis.</title>
        <authorList>
            <consortium name="DOE Joint Genome Institute"/>
            <person name="Martino E."/>
            <person name="Morin E."/>
            <person name="Grelet G."/>
            <person name="Kuo A."/>
            <person name="Kohler A."/>
            <person name="Daghino S."/>
            <person name="Barry K."/>
            <person name="Choi C."/>
            <person name="Cichocki N."/>
            <person name="Clum A."/>
            <person name="Copeland A."/>
            <person name="Hainaut M."/>
            <person name="Haridas S."/>
            <person name="Labutti K."/>
            <person name="Lindquist E."/>
            <person name="Lipzen A."/>
            <person name="Khouja H.-R."/>
            <person name="Murat C."/>
            <person name="Ohm R."/>
            <person name="Olson A."/>
            <person name="Spatafora J."/>
            <person name="Veneault-Fourrey C."/>
            <person name="Henrissat B."/>
            <person name="Grigoriev I."/>
            <person name="Martin F."/>
            <person name="Perotto S."/>
        </authorList>
    </citation>
    <scope>NUCLEOTIDE SEQUENCE [LARGE SCALE GENOMIC DNA]</scope>
    <source>
        <strain evidence="4 5">E</strain>
    </source>
</reference>
<evidence type="ECO:0000313" key="4">
    <source>
        <dbReference type="EMBL" id="PMD61728.1"/>
    </source>
</evidence>
<feature type="non-terminal residue" evidence="4">
    <location>
        <position position="1"/>
    </location>
</feature>
<feature type="chain" id="PRO_5014334748" description="T6SS Phospholipase effector Tle1-like catalytic domain-containing protein" evidence="2">
    <location>
        <begin position="22"/>
        <end position="464"/>
    </location>
</feature>
<keyword evidence="5" id="KW-1185">Reference proteome</keyword>
<name>A0A2J6TFK9_9HELO</name>
<accession>A0A2J6TFK9</accession>
<keyword evidence="2" id="KW-0732">Signal</keyword>
<dbReference type="AlphaFoldDB" id="A0A2J6TFK9"/>
<proteinExistence type="predicted"/>
<gene>
    <name evidence="4" type="ORF">K444DRAFT_611968</name>
</gene>
<dbReference type="EMBL" id="KZ613786">
    <property type="protein sequence ID" value="PMD61728.1"/>
    <property type="molecule type" value="Genomic_DNA"/>
</dbReference>
<dbReference type="InterPro" id="IPR018712">
    <property type="entry name" value="Tle1-like_cat"/>
</dbReference>
<dbReference type="InParanoid" id="A0A2J6TFK9"/>
<feature type="signal peptide" evidence="2">
    <location>
        <begin position="1"/>
        <end position="21"/>
    </location>
</feature>
<evidence type="ECO:0000256" key="2">
    <source>
        <dbReference type="SAM" id="SignalP"/>
    </source>
</evidence>
<organism evidence="4 5">
    <name type="scientific">Hyaloscypha bicolor E</name>
    <dbReference type="NCBI Taxonomy" id="1095630"/>
    <lineage>
        <taxon>Eukaryota</taxon>
        <taxon>Fungi</taxon>
        <taxon>Dikarya</taxon>
        <taxon>Ascomycota</taxon>
        <taxon>Pezizomycotina</taxon>
        <taxon>Leotiomycetes</taxon>
        <taxon>Helotiales</taxon>
        <taxon>Hyaloscyphaceae</taxon>
        <taxon>Hyaloscypha</taxon>
        <taxon>Hyaloscypha bicolor</taxon>
    </lineage>
</organism>
<protein>
    <recommendedName>
        <fullName evidence="3">T6SS Phospholipase effector Tle1-like catalytic domain-containing protein</fullName>
    </recommendedName>
</protein>
<dbReference type="InterPro" id="IPR029058">
    <property type="entry name" value="AB_hydrolase_fold"/>
</dbReference>
<evidence type="ECO:0000259" key="3">
    <source>
        <dbReference type="Pfam" id="PF09994"/>
    </source>
</evidence>
<dbReference type="PANTHER" id="PTHR33840:SF1">
    <property type="entry name" value="TLE1 PHOSPHOLIPASE DOMAIN-CONTAINING PROTEIN"/>
    <property type="match status" value="1"/>
</dbReference>
<evidence type="ECO:0000313" key="5">
    <source>
        <dbReference type="Proteomes" id="UP000235371"/>
    </source>
</evidence>
<dbReference type="Pfam" id="PF09994">
    <property type="entry name" value="T6SS_Tle1-like_cat"/>
    <property type="match status" value="1"/>
</dbReference>
<dbReference type="OrthoDB" id="59699at2759"/>
<dbReference type="Proteomes" id="UP000235371">
    <property type="component" value="Unassembled WGS sequence"/>
</dbReference>
<dbReference type="SUPFAM" id="SSF53474">
    <property type="entry name" value="alpha/beta-Hydrolases"/>
    <property type="match status" value="1"/>
</dbReference>